<dbReference type="AlphaFoldDB" id="A0A0D1Y785"/>
<protein>
    <submittedName>
        <fullName evidence="2">Uncharacterized protein</fullName>
    </submittedName>
</protein>
<sequence length="73" mass="7861">MSEQLNLFGESTGVQVGSSKGAGKAERVVQSTTANKPRPGVCECGSGKFKPFLRDSLWIRKCKNELCGKETVV</sequence>
<evidence type="ECO:0000313" key="2">
    <source>
        <dbReference type="EMBL" id="KON90487.1"/>
    </source>
</evidence>
<name>A0A0D1Y785_ANEMI</name>
<dbReference type="Proteomes" id="UP000037269">
    <property type="component" value="Unassembled WGS sequence"/>
</dbReference>
<dbReference type="EMBL" id="FNED01000028">
    <property type="protein sequence ID" value="SDJ78396.1"/>
    <property type="molecule type" value="Genomic_DNA"/>
</dbReference>
<evidence type="ECO:0000313" key="4">
    <source>
        <dbReference type="Proteomes" id="UP000037269"/>
    </source>
</evidence>
<dbReference type="PATRIC" id="fig|47500.8.peg.5221"/>
<evidence type="ECO:0000256" key="1">
    <source>
        <dbReference type="SAM" id="MobiDB-lite"/>
    </source>
</evidence>
<reference evidence="3 5" key="2">
    <citation type="submission" date="2016-10" db="EMBL/GenBank/DDBJ databases">
        <authorList>
            <person name="de Groot N.N."/>
        </authorList>
    </citation>
    <scope>NUCLEOTIDE SEQUENCE [LARGE SCALE GENOMIC DNA]</scope>
    <source>
        <strain evidence="3 5">DSM 2895</strain>
    </source>
</reference>
<dbReference type="GeneID" id="42309135"/>
<dbReference type="Proteomes" id="UP000182836">
    <property type="component" value="Unassembled WGS sequence"/>
</dbReference>
<keyword evidence="4" id="KW-1185">Reference proteome</keyword>
<evidence type="ECO:0000313" key="3">
    <source>
        <dbReference type="EMBL" id="SDJ78396.1"/>
    </source>
</evidence>
<proteinExistence type="predicted"/>
<gene>
    <name evidence="2" type="ORF">AF333_28810</name>
    <name evidence="3" type="ORF">SAMN04487909_12872</name>
</gene>
<organism evidence="2 4">
    <name type="scientific">Aneurinibacillus migulanus</name>
    <name type="common">Bacillus migulanus</name>
    <dbReference type="NCBI Taxonomy" id="47500"/>
    <lineage>
        <taxon>Bacteria</taxon>
        <taxon>Bacillati</taxon>
        <taxon>Bacillota</taxon>
        <taxon>Bacilli</taxon>
        <taxon>Bacillales</taxon>
        <taxon>Paenibacillaceae</taxon>
        <taxon>Aneurinibacillus group</taxon>
        <taxon>Aneurinibacillus</taxon>
    </lineage>
</organism>
<accession>A0A0D1Y785</accession>
<reference evidence="2 4" key="1">
    <citation type="submission" date="2015-07" db="EMBL/GenBank/DDBJ databases">
        <title>Fjat-14205 dsm 2895.</title>
        <authorList>
            <person name="Liu B."/>
            <person name="Wang J."/>
            <person name="Zhu Y."/>
            <person name="Liu G."/>
            <person name="Chen Q."/>
            <person name="Chen Z."/>
            <person name="Lan J."/>
            <person name="Che J."/>
            <person name="Ge C."/>
            <person name="Shi H."/>
            <person name="Pan Z."/>
            <person name="Liu X."/>
        </authorList>
    </citation>
    <scope>NUCLEOTIDE SEQUENCE [LARGE SCALE GENOMIC DNA]</scope>
    <source>
        <strain evidence="2 4">DSM 2895</strain>
    </source>
</reference>
<evidence type="ECO:0000313" key="5">
    <source>
        <dbReference type="Proteomes" id="UP000182836"/>
    </source>
</evidence>
<dbReference type="RefSeq" id="WP_043063263.1">
    <property type="nucleotide sequence ID" value="NZ_BJOA01000092.1"/>
</dbReference>
<feature type="region of interest" description="Disordered" evidence="1">
    <location>
        <begin position="12"/>
        <end position="32"/>
    </location>
</feature>
<dbReference type="STRING" id="47500.AF333_28810"/>
<dbReference type="EMBL" id="LGUG01000012">
    <property type="protein sequence ID" value="KON90487.1"/>
    <property type="molecule type" value="Genomic_DNA"/>
</dbReference>